<proteinExistence type="predicted"/>
<evidence type="ECO:0000313" key="2">
    <source>
        <dbReference type="EMBL" id="OIQ82618.1"/>
    </source>
</evidence>
<protein>
    <submittedName>
        <fullName evidence="2">Uncharacterized protein</fullName>
    </submittedName>
</protein>
<accession>A0A1J5QH91</accession>
<dbReference type="EMBL" id="MLJW01000784">
    <property type="protein sequence ID" value="OIQ82618.1"/>
    <property type="molecule type" value="Genomic_DNA"/>
</dbReference>
<gene>
    <name evidence="2" type="ORF">GALL_355820</name>
</gene>
<comment type="caution">
    <text evidence="2">The sequence shown here is derived from an EMBL/GenBank/DDBJ whole genome shotgun (WGS) entry which is preliminary data.</text>
</comment>
<sequence length="283" mass="30692">MQIDAEARIEGALDHALAVHFEHARRREAAHQRGAHPFRVGSGAAGEQQRFGHRFDVQRDDDLVGDLGRLPGAAGADQRDVATHALEQRAHAREGLVAAAAHDGQRRRLGADFAAGHRRVDVIGAQRLDARGEVLGLQRGDRAHVDDDLARAQALRDAVVAEQHAFDVGRVGQHQEHDVGALGDFARAGAGLRAGVEQRRRHAAARMRVQRGVRGQQVARHRRAHDSQSDESDVLHCLLLVQSVNVRRASSPGRRWSSCSACIRNRSTPRSRCGPGAGTGRGS</sequence>
<reference evidence="2" key="1">
    <citation type="submission" date="2016-10" db="EMBL/GenBank/DDBJ databases">
        <title>Sequence of Gallionella enrichment culture.</title>
        <authorList>
            <person name="Poehlein A."/>
            <person name="Muehling M."/>
            <person name="Daniel R."/>
        </authorList>
    </citation>
    <scope>NUCLEOTIDE SEQUENCE</scope>
</reference>
<name>A0A1J5QH91_9ZZZZ</name>
<feature type="region of interest" description="Disordered" evidence="1">
    <location>
        <begin position="28"/>
        <end position="47"/>
    </location>
</feature>
<dbReference type="AlphaFoldDB" id="A0A1J5QH91"/>
<evidence type="ECO:0000256" key="1">
    <source>
        <dbReference type="SAM" id="MobiDB-lite"/>
    </source>
</evidence>
<organism evidence="2">
    <name type="scientific">mine drainage metagenome</name>
    <dbReference type="NCBI Taxonomy" id="410659"/>
    <lineage>
        <taxon>unclassified sequences</taxon>
        <taxon>metagenomes</taxon>
        <taxon>ecological metagenomes</taxon>
    </lineage>
</organism>